<accession>A0ABD5NM10</accession>
<keyword evidence="2" id="KW-1133">Transmembrane helix</keyword>
<feature type="region of interest" description="Disordered" evidence="1">
    <location>
        <begin position="1"/>
        <end position="69"/>
    </location>
</feature>
<organism evidence="3 4">
    <name type="scientific">Halovivax cerinus</name>
    <dbReference type="NCBI Taxonomy" id="1487865"/>
    <lineage>
        <taxon>Archaea</taxon>
        <taxon>Methanobacteriati</taxon>
        <taxon>Methanobacteriota</taxon>
        <taxon>Stenosarchaea group</taxon>
        <taxon>Halobacteria</taxon>
        <taxon>Halobacteriales</taxon>
        <taxon>Natrialbaceae</taxon>
        <taxon>Halovivax</taxon>
    </lineage>
</organism>
<protein>
    <submittedName>
        <fullName evidence="3">Uncharacterized protein</fullName>
    </submittedName>
</protein>
<evidence type="ECO:0000313" key="4">
    <source>
        <dbReference type="Proteomes" id="UP001595846"/>
    </source>
</evidence>
<evidence type="ECO:0000256" key="1">
    <source>
        <dbReference type="SAM" id="MobiDB-lite"/>
    </source>
</evidence>
<keyword evidence="4" id="KW-1185">Reference proteome</keyword>
<reference evidence="3 4" key="1">
    <citation type="journal article" date="2019" name="Int. J. Syst. Evol. Microbiol.">
        <title>The Global Catalogue of Microorganisms (GCM) 10K type strain sequencing project: providing services to taxonomists for standard genome sequencing and annotation.</title>
        <authorList>
            <consortium name="The Broad Institute Genomics Platform"/>
            <consortium name="The Broad Institute Genome Sequencing Center for Infectious Disease"/>
            <person name="Wu L."/>
            <person name="Ma J."/>
        </authorList>
    </citation>
    <scope>NUCLEOTIDE SEQUENCE [LARGE SCALE GENOMIC DNA]</scope>
    <source>
        <strain evidence="3 4">IBRC-M 10256</strain>
    </source>
</reference>
<proteinExistence type="predicted"/>
<evidence type="ECO:0000313" key="3">
    <source>
        <dbReference type="EMBL" id="MFC3957745.1"/>
    </source>
</evidence>
<feature type="compositionally biased region" description="Basic and acidic residues" evidence="1">
    <location>
        <begin position="38"/>
        <end position="48"/>
    </location>
</feature>
<keyword evidence="2" id="KW-0472">Membrane</keyword>
<dbReference type="AlphaFoldDB" id="A0ABD5NM10"/>
<keyword evidence="2" id="KW-0812">Transmembrane</keyword>
<name>A0ABD5NM10_9EURY</name>
<gene>
    <name evidence="3" type="ORF">ACFOUR_05075</name>
</gene>
<evidence type="ECO:0000256" key="2">
    <source>
        <dbReference type="SAM" id="Phobius"/>
    </source>
</evidence>
<dbReference type="Proteomes" id="UP001595846">
    <property type="component" value="Unassembled WGS sequence"/>
</dbReference>
<dbReference type="EMBL" id="JBHSAQ010000002">
    <property type="protein sequence ID" value="MFC3957745.1"/>
    <property type="molecule type" value="Genomic_DNA"/>
</dbReference>
<dbReference type="RefSeq" id="WP_256533971.1">
    <property type="nucleotide sequence ID" value="NZ_CP101824.1"/>
</dbReference>
<dbReference type="GeneID" id="73903119"/>
<feature type="transmembrane region" description="Helical" evidence="2">
    <location>
        <begin position="114"/>
        <end position="133"/>
    </location>
</feature>
<comment type="caution">
    <text evidence="3">The sequence shown here is derived from an EMBL/GenBank/DDBJ whole genome shotgun (WGS) entry which is preliminary data.</text>
</comment>
<feature type="transmembrane region" description="Helical" evidence="2">
    <location>
        <begin position="79"/>
        <end position="102"/>
    </location>
</feature>
<feature type="compositionally biased region" description="Basic and acidic residues" evidence="1">
    <location>
        <begin position="1"/>
        <end position="25"/>
    </location>
</feature>
<sequence length="138" mass="14828">MSDENADRDRRERDRDESSGADRESLGYTERASGDWAGRTDGRDEKLIGTDPEVGEIDEPTTDSAQASREARWGLQQGLAIGLVSIVSGLLVAFGLMQATGLVDLPEPLADSAVAHWSVFVALGVLFVAVFAYSQRGT</sequence>